<protein>
    <submittedName>
        <fullName evidence="1">Uncharacterized protein</fullName>
    </submittedName>
</protein>
<comment type="caution">
    <text evidence="1">The sequence shown here is derived from an EMBL/GenBank/DDBJ whole genome shotgun (WGS) entry which is preliminary data.</text>
</comment>
<evidence type="ECO:0000313" key="1">
    <source>
        <dbReference type="EMBL" id="MPM72426.1"/>
    </source>
</evidence>
<accession>A0A645C3N9</accession>
<dbReference type="EMBL" id="VSSQ01024741">
    <property type="protein sequence ID" value="MPM72426.1"/>
    <property type="molecule type" value="Genomic_DNA"/>
</dbReference>
<sequence>MPERKIALPCRQALVPRSRRIPACHPAQIAVHRLARRIEITLFPGSAVHFRRAHRRETVGKDIVGRDNRITRAVQREIVGAVGTASVSVEKFEPLRSDVEKALLLVFRRVEFAEHVDDAPLHPHVFGGVVNRAVAVEAGEIAAELPVDRMFFPERDHIFDQLFFVPRLNCLEHGPPASGFLL</sequence>
<organism evidence="1">
    <name type="scientific">bioreactor metagenome</name>
    <dbReference type="NCBI Taxonomy" id="1076179"/>
    <lineage>
        <taxon>unclassified sequences</taxon>
        <taxon>metagenomes</taxon>
        <taxon>ecological metagenomes</taxon>
    </lineage>
</organism>
<reference evidence="1" key="1">
    <citation type="submission" date="2019-08" db="EMBL/GenBank/DDBJ databases">
        <authorList>
            <person name="Kucharzyk K."/>
            <person name="Murdoch R.W."/>
            <person name="Higgins S."/>
            <person name="Loffler F."/>
        </authorList>
    </citation>
    <scope>NUCLEOTIDE SEQUENCE</scope>
</reference>
<gene>
    <name evidence="1" type="ORF">SDC9_119402</name>
</gene>
<dbReference type="AlphaFoldDB" id="A0A645C3N9"/>
<proteinExistence type="predicted"/>
<name>A0A645C3N9_9ZZZZ</name>